<dbReference type="SUPFAM" id="SSF55961">
    <property type="entry name" value="Bet v1-like"/>
    <property type="match status" value="1"/>
</dbReference>
<dbReference type="GO" id="GO:0005737">
    <property type="term" value="C:cytoplasm"/>
    <property type="evidence" value="ECO:0007669"/>
    <property type="project" value="EnsemblMetazoa"/>
</dbReference>
<dbReference type="CDD" id="cd03469">
    <property type="entry name" value="Rieske_RO_Alpha_N"/>
    <property type="match status" value="1"/>
</dbReference>
<dbReference type="OrthoDB" id="426882at2759"/>
<keyword evidence="7 17" id="KW-1133">Transmembrane helix</keyword>
<keyword evidence="9" id="KW-0408">Iron</keyword>
<accession>A0A090LAF2</accession>
<dbReference type="EMBL" id="LN609529">
    <property type="protein sequence ID" value="CEF66692.1"/>
    <property type="molecule type" value="Genomic_DNA"/>
</dbReference>
<feature type="transmembrane region" description="Helical" evidence="17">
    <location>
        <begin position="29"/>
        <end position="45"/>
    </location>
</feature>
<evidence type="ECO:0000256" key="16">
    <source>
        <dbReference type="ARBA" id="ARBA00049548"/>
    </source>
</evidence>
<proteinExistence type="inferred from homology"/>
<keyword evidence="20" id="KW-1185">Reference proteome</keyword>
<dbReference type="Proteomes" id="UP000035682">
    <property type="component" value="Unplaced"/>
</dbReference>
<evidence type="ECO:0000313" key="20">
    <source>
        <dbReference type="Proteomes" id="UP000035682"/>
    </source>
</evidence>
<evidence type="ECO:0000256" key="2">
    <source>
        <dbReference type="ARBA" id="ARBA00004370"/>
    </source>
</evidence>
<dbReference type="Pfam" id="PF19298">
    <property type="entry name" value="KshA_C"/>
    <property type="match status" value="1"/>
</dbReference>
<reference evidence="21" key="2">
    <citation type="submission" date="2020-12" db="UniProtKB">
        <authorList>
            <consortium name="WormBaseParasite"/>
        </authorList>
    </citation>
    <scope>IDENTIFICATION</scope>
</reference>
<comment type="pathway">
    <text evidence="3">Hormone biosynthesis.</text>
</comment>
<keyword evidence="6" id="KW-0479">Metal-binding</keyword>
<evidence type="ECO:0000313" key="22">
    <source>
        <dbReference type="WormBase" id="SRAE_2000135900"/>
    </source>
</evidence>
<dbReference type="PROSITE" id="PS51296">
    <property type="entry name" value="RIESKE"/>
    <property type="match status" value="1"/>
</dbReference>
<comment type="subcellular location">
    <subcellularLocation>
        <location evidence="2">Membrane</location>
    </subcellularLocation>
</comment>
<dbReference type="GO" id="GO:0046872">
    <property type="term" value="F:metal ion binding"/>
    <property type="evidence" value="ECO:0007669"/>
    <property type="project" value="UniProtKB-KW"/>
</dbReference>
<dbReference type="UniPathway" id="UPA01020"/>
<dbReference type="PANTHER" id="PTHR21266">
    <property type="entry name" value="IRON-SULFUR DOMAIN CONTAINING PROTEIN"/>
    <property type="match status" value="1"/>
</dbReference>
<comment type="cofactor">
    <cofactor evidence="1">
        <name>Fe cation</name>
        <dbReference type="ChEBI" id="CHEBI:24875"/>
    </cofactor>
</comment>
<dbReference type="SUPFAM" id="SSF50022">
    <property type="entry name" value="ISP domain"/>
    <property type="match status" value="1"/>
</dbReference>
<dbReference type="GeneID" id="36379057"/>
<dbReference type="GO" id="GO:0170056">
    <property type="term" value="F:cholesterol 7-desaturase [NAD(P)H] activity"/>
    <property type="evidence" value="ECO:0007669"/>
    <property type="project" value="UniProtKB-EC"/>
</dbReference>
<comment type="similarity">
    <text evidence="13">Belongs to the cholesterol 7-desaturase family.</text>
</comment>
<name>A0A090LAF2_STRRB</name>
<evidence type="ECO:0000256" key="13">
    <source>
        <dbReference type="ARBA" id="ARBA00025729"/>
    </source>
</evidence>
<dbReference type="RefSeq" id="XP_024505892.1">
    <property type="nucleotide sequence ID" value="XM_024652302.1"/>
</dbReference>
<dbReference type="OMA" id="AVYQMRR"/>
<evidence type="ECO:0000313" key="21">
    <source>
        <dbReference type="WBParaSite" id="SRAE_2000135900.1"/>
    </source>
</evidence>
<evidence type="ECO:0000256" key="1">
    <source>
        <dbReference type="ARBA" id="ARBA00001962"/>
    </source>
</evidence>
<evidence type="ECO:0000256" key="7">
    <source>
        <dbReference type="ARBA" id="ARBA00022989"/>
    </source>
</evidence>
<evidence type="ECO:0000256" key="11">
    <source>
        <dbReference type="ARBA" id="ARBA00023136"/>
    </source>
</evidence>
<evidence type="ECO:0000313" key="19">
    <source>
        <dbReference type="EMBL" id="CEF66692.1"/>
    </source>
</evidence>
<evidence type="ECO:0000256" key="3">
    <source>
        <dbReference type="ARBA" id="ARBA00004972"/>
    </source>
</evidence>
<dbReference type="Gene3D" id="2.102.10.10">
    <property type="entry name" value="Rieske [2Fe-2S] iron-sulphur domain"/>
    <property type="match status" value="1"/>
</dbReference>
<dbReference type="InterPro" id="IPR050584">
    <property type="entry name" value="Cholesterol_7-desaturase"/>
</dbReference>
<feature type="domain" description="Rieske" evidence="18">
    <location>
        <begin position="96"/>
        <end position="202"/>
    </location>
</feature>
<comment type="catalytic activity">
    <reaction evidence="16">
        <text>cholesterol + NADPH + O2 + H(+) = 7-dehydrocholesterol + NADP(+) + 2 H2O</text>
        <dbReference type="Rhea" id="RHEA:45024"/>
        <dbReference type="ChEBI" id="CHEBI:15377"/>
        <dbReference type="ChEBI" id="CHEBI:15378"/>
        <dbReference type="ChEBI" id="CHEBI:15379"/>
        <dbReference type="ChEBI" id="CHEBI:16113"/>
        <dbReference type="ChEBI" id="CHEBI:17759"/>
        <dbReference type="ChEBI" id="CHEBI:57783"/>
        <dbReference type="ChEBI" id="CHEBI:58349"/>
        <dbReference type="EC" id="1.14.19.21"/>
    </reaction>
    <physiologicalReaction direction="left-to-right" evidence="16">
        <dbReference type="Rhea" id="RHEA:45025"/>
    </physiologicalReaction>
</comment>
<organism evidence="19">
    <name type="scientific">Strongyloides ratti</name>
    <name type="common">Parasitic roundworm</name>
    <dbReference type="NCBI Taxonomy" id="34506"/>
    <lineage>
        <taxon>Eukaryota</taxon>
        <taxon>Metazoa</taxon>
        <taxon>Ecdysozoa</taxon>
        <taxon>Nematoda</taxon>
        <taxon>Chromadorea</taxon>
        <taxon>Rhabditida</taxon>
        <taxon>Tylenchina</taxon>
        <taxon>Panagrolaimomorpha</taxon>
        <taxon>Strongyloidoidea</taxon>
        <taxon>Strongyloididae</taxon>
        <taxon>Strongyloides</taxon>
    </lineage>
</organism>
<dbReference type="AlphaFoldDB" id="A0A090LAF2"/>
<evidence type="ECO:0000256" key="4">
    <source>
        <dbReference type="ARBA" id="ARBA00022692"/>
    </source>
</evidence>
<evidence type="ECO:0000256" key="8">
    <source>
        <dbReference type="ARBA" id="ARBA00023002"/>
    </source>
</evidence>
<keyword evidence="4 17" id="KW-0812">Transmembrane</keyword>
<keyword evidence="5" id="KW-0001">2Fe-2S</keyword>
<evidence type="ECO:0000256" key="5">
    <source>
        <dbReference type="ARBA" id="ARBA00022714"/>
    </source>
</evidence>
<dbReference type="PANTHER" id="PTHR21266:SF32">
    <property type="entry name" value="CHOLESTEROL 7-DESATURASE NVD"/>
    <property type="match status" value="1"/>
</dbReference>
<reference evidence="19 20" key="1">
    <citation type="submission" date="2014-09" db="EMBL/GenBank/DDBJ databases">
        <authorList>
            <person name="Martin A.A."/>
        </authorList>
    </citation>
    <scope>NUCLEOTIDE SEQUENCE</scope>
    <source>
        <strain evidence="20">ED321</strain>
        <strain evidence="19">ED321 Heterogonic</strain>
    </source>
</reference>
<sequence length="441" mass="51810">MVKNNTTIFLNKNKDEYHLPMYYFYWKELLYLFILIIFYIFYKVISRPLERIKRLGDLGFYFGDIKYTKDVEEKMIERVKRLRIVGELPPVYPNGWFCIAQSNEIKKKSILPITFMGEQLSLIRSESGEVFLIDSYCPHLGASFNVGGKVVNDNCVQCPFHGWIFNAETGKCTNIPYNQASIPEQAKISTWHVTEVNKSIFVWYHAEGFAPTWEIPEIDEVKYEDWTYKGRTEHEIMCHIQEVPENGADLAHLDYLHLHGVQEGNDVNKIPMNITKPYIKHLWNGSWEPKTGDEKHISVMHLDQVMKAGNFSIPLTETKLDAIQIGPGIVHMMFDFGILGQGIVFQYLTPEEPMFQRSRFVMYANVPKLWAKFMMISEAYQFERDIFIWSNKKYIKNPLYVKNDGPINKHRRWYQQFYSENSPRLEKNGTVTNKVKSTLDW</sequence>
<dbReference type="InterPro" id="IPR045605">
    <property type="entry name" value="KshA-like_C"/>
</dbReference>
<evidence type="ECO:0000256" key="14">
    <source>
        <dbReference type="ARBA" id="ARBA00026095"/>
    </source>
</evidence>
<evidence type="ECO:0000256" key="6">
    <source>
        <dbReference type="ARBA" id="ARBA00022723"/>
    </source>
</evidence>
<dbReference type="WormBase" id="SRAE_2000135900">
    <property type="protein sequence ID" value="SRP04947"/>
    <property type="gene ID" value="WBGene00261563"/>
</dbReference>
<evidence type="ECO:0000256" key="15">
    <source>
        <dbReference type="ARBA" id="ARBA00047853"/>
    </source>
</evidence>
<protein>
    <recommendedName>
        <fullName evidence="14">cholesterol 7-desaturase</fullName>
        <ecNumber evidence="14">1.14.19.21</ecNumber>
    </recommendedName>
</protein>
<keyword evidence="8" id="KW-0560">Oxidoreductase</keyword>
<dbReference type="Gene3D" id="3.90.380.10">
    <property type="entry name" value="Naphthalene 1,2-dioxygenase Alpha Subunit, Chain A, domain 1"/>
    <property type="match status" value="1"/>
</dbReference>
<gene>
    <name evidence="19 21 22" type="ORF">SRAE_2000135900</name>
</gene>
<dbReference type="CTD" id="36379057"/>
<comment type="catalytic activity">
    <reaction evidence="15">
        <text>cholesterol + NADH + O2 + H(+) = 7-dehydrocholesterol + NAD(+) + 2 H2O</text>
        <dbReference type="Rhea" id="RHEA:51644"/>
        <dbReference type="ChEBI" id="CHEBI:15377"/>
        <dbReference type="ChEBI" id="CHEBI:15378"/>
        <dbReference type="ChEBI" id="CHEBI:15379"/>
        <dbReference type="ChEBI" id="CHEBI:16113"/>
        <dbReference type="ChEBI" id="CHEBI:17759"/>
        <dbReference type="ChEBI" id="CHEBI:57540"/>
        <dbReference type="ChEBI" id="CHEBI:57945"/>
        <dbReference type="EC" id="1.14.19.21"/>
    </reaction>
    <physiologicalReaction direction="left-to-right" evidence="15">
        <dbReference type="Rhea" id="RHEA:51645"/>
    </physiologicalReaction>
</comment>
<dbReference type="GO" id="GO:0051537">
    <property type="term" value="F:2 iron, 2 sulfur cluster binding"/>
    <property type="evidence" value="ECO:0007669"/>
    <property type="project" value="UniProtKB-KW"/>
</dbReference>
<dbReference type="InterPro" id="IPR036922">
    <property type="entry name" value="Rieske_2Fe-2S_sf"/>
</dbReference>
<evidence type="ECO:0000256" key="12">
    <source>
        <dbReference type="ARBA" id="ARBA00025712"/>
    </source>
</evidence>
<dbReference type="GO" id="GO:0008203">
    <property type="term" value="P:cholesterol metabolic process"/>
    <property type="evidence" value="ECO:0007669"/>
    <property type="project" value="InterPro"/>
</dbReference>
<comment type="pathway">
    <text evidence="12">Steroid hormone biosynthesis; dafachronic acid biosynthesis.</text>
</comment>
<dbReference type="InterPro" id="IPR017941">
    <property type="entry name" value="Rieske_2Fe-2S"/>
</dbReference>
<dbReference type="Pfam" id="PF00355">
    <property type="entry name" value="Rieske"/>
    <property type="match status" value="1"/>
</dbReference>
<keyword evidence="11 17" id="KW-0472">Membrane</keyword>
<keyword evidence="10" id="KW-0411">Iron-sulfur</keyword>
<dbReference type="STRING" id="34506.A0A090LAF2"/>
<dbReference type="GO" id="GO:0016020">
    <property type="term" value="C:membrane"/>
    <property type="evidence" value="ECO:0007669"/>
    <property type="project" value="UniProtKB-SubCell"/>
</dbReference>
<dbReference type="EC" id="1.14.19.21" evidence="14"/>
<evidence type="ECO:0000256" key="10">
    <source>
        <dbReference type="ARBA" id="ARBA00023014"/>
    </source>
</evidence>
<evidence type="ECO:0000256" key="9">
    <source>
        <dbReference type="ARBA" id="ARBA00023004"/>
    </source>
</evidence>
<evidence type="ECO:0000256" key="17">
    <source>
        <dbReference type="SAM" id="Phobius"/>
    </source>
</evidence>
<dbReference type="WBParaSite" id="SRAE_2000135900.1">
    <property type="protein sequence ID" value="SRAE_2000135900.1"/>
    <property type="gene ID" value="WBGene00261563"/>
</dbReference>
<evidence type="ECO:0000259" key="18">
    <source>
        <dbReference type="PROSITE" id="PS51296"/>
    </source>
</evidence>